<dbReference type="AlphaFoldDB" id="A0A940XI65"/>
<evidence type="ECO:0000313" key="2">
    <source>
        <dbReference type="Proteomes" id="UP000675047"/>
    </source>
</evidence>
<sequence>MILGFSTQLNGKPTHFVEKITIGLYRHGLITLDKASELLNMPMSAIDKSEVKVKIHTIREDKNDRWKAGMNIDFFINVRKKNMFRFAPVLPVVSTQEVFMTKRGNEIEITVSKVGSYVGDDDFYLYHNAKVELALNDGFDSLEEFNTYFAERINENYTQTGNSWFTGKIIHWTDKDIKYG</sequence>
<protein>
    <submittedName>
        <fullName evidence="1">Uncharacterized protein</fullName>
    </submittedName>
</protein>
<evidence type="ECO:0000313" key="1">
    <source>
        <dbReference type="EMBL" id="MBP4139643.1"/>
    </source>
</evidence>
<reference evidence="1 2" key="1">
    <citation type="submission" date="2021-03" db="EMBL/GenBank/DDBJ databases">
        <title>Flavobacterium Flabelliformis Sp. Nov. And Flavobacterium Geliluteum Sp. Nov., Two Novel Multidrug Resistant Psychrophilic Species Isolated From Antarctica.</title>
        <authorList>
            <person name="Kralova S."/>
            <person name="Busse H.J."/>
            <person name="Bezdicek M."/>
            <person name="Nykrynova M."/>
            <person name="Kroupova E."/>
            <person name="Krsek D."/>
            <person name="Sedlacek I."/>
        </authorList>
    </citation>
    <scope>NUCLEOTIDE SEQUENCE [LARGE SCALE GENOMIC DNA]</scope>
    <source>
        <strain evidence="1 2">P7388</strain>
    </source>
</reference>
<comment type="caution">
    <text evidence="1">The sequence shown here is derived from an EMBL/GenBank/DDBJ whole genome shotgun (WGS) entry which is preliminary data.</text>
</comment>
<dbReference type="RefSeq" id="WP_210667608.1">
    <property type="nucleotide sequence ID" value="NZ_JAGFBV010000031.1"/>
</dbReference>
<accession>A0A940XI65</accession>
<name>A0A940XI65_9FLAO</name>
<keyword evidence="2" id="KW-1185">Reference proteome</keyword>
<dbReference type="Proteomes" id="UP000675047">
    <property type="component" value="Unassembled WGS sequence"/>
</dbReference>
<proteinExistence type="predicted"/>
<dbReference type="EMBL" id="JAGFBV010000031">
    <property type="protein sequence ID" value="MBP4139643.1"/>
    <property type="molecule type" value="Genomic_DNA"/>
</dbReference>
<organism evidence="1 2">
    <name type="scientific">Flavobacterium geliluteum</name>
    <dbReference type="NCBI Taxonomy" id="2816120"/>
    <lineage>
        <taxon>Bacteria</taxon>
        <taxon>Pseudomonadati</taxon>
        <taxon>Bacteroidota</taxon>
        <taxon>Flavobacteriia</taxon>
        <taxon>Flavobacteriales</taxon>
        <taxon>Flavobacteriaceae</taxon>
        <taxon>Flavobacterium</taxon>
    </lineage>
</organism>
<gene>
    <name evidence="1" type="ORF">J3495_16325</name>
</gene>